<dbReference type="HOGENOM" id="CLU_1704311_0_0_1"/>
<dbReference type="Gene3D" id="2.120.10.70">
    <property type="entry name" value="Fucose-specific lectin"/>
    <property type="match status" value="1"/>
</dbReference>
<dbReference type="AlphaFoldDB" id="X0C8U3"/>
<evidence type="ECO:0008006" key="3">
    <source>
        <dbReference type="Google" id="ProtNLM"/>
    </source>
</evidence>
<accession>X0C8U3</accession>
<name>X0C8U3_FUSOX</name>
<organism evidence="1 2">
    <name type="scientific">Fusarium oxysporum f. sp. raphani 54005</name>
    <dbReference type="NCBI Taxonomy" id="1089458"/>
    <lineage>
        <taxon>Eukaryota</taxon>
        <taxon>Fungi</taxon>
        <taxon>Dikarya</taxon>
        <taxon>Ascomycota</taxon>
        <taxon>Pezizomycotina</taxon>
        <taxon>Sordariomycetes</taxon>
        <taxon>Hypocreomycetidae</taxon>
        <taxon>Hypocreales</taxon>
        <taxon>Nectriaceae</taxon>
        <taxon>Fusarium</taxon>
        <taxon>Fusarium oxysporum species complex</taxon>
    </lineage>
</organism>
<evidence type="ECO:0000313" key="2">
    <source>
        <dbReference type="Proteomes" id="UP000030663"/>
    </source>
</evidence>
<keyword evidence="2" id="KW-1185">Reference proteome</keyword>
<gene>
    <name evidence="1" type="ORF">FOQG_16227</name>
</gene>
<sequence length="154" mass="16512">MSPIAVAPSKSAAPGGGLTSISVNAQEIAVLWTTPKNSIDIAFLFEEPYSFRNFQRPLTVSQSVLGGTGIAVYSMDANQCSVWWIGQSSDLRRTNVDFTKVSSTPTPGWPVFEEVGPDSCKQTRSLIIQKVSGTQVDVFYVNAKGAVAGLSYES</sequence>
<proteinExistence type="predicted"/>
<protein>
    <recommendedName>
        <fullName evidence="3">Fucose-specific lectin</fullName>
    </recommendedName>
</protein>
<evidence type="ECO:0000313" key="1">
    <source>
        <dbReference type="EMBL" id="EXK79122.1"/>
    </source>
</evidence>
<dbReference type="EMBL" id="JH658481">
    <property type="protein sequence ID" value="EXK79122.1"/>
    <property type="molecule type" value="Genomic_DNA"/>
</dbReference>
<reference evidence="1 2" key="1">
    <citation type="submission" date="2011-11" db="EMBL/GenBank/DDBJ databases">
        <title>The Genome Sequence of Fusarium oxysporum PHW815.</title>
        <authorList>
            <consortium name="The Broad Institute Genome Sequencing Platform"/>
            <person name="Ma L.-J."/>
            <person name="Gale L.R."/>
            <person name="Schwartz D.C."/>
            <person name="Zhou S."/>
            <person name="Corby-Kistler H."/>
            <person name="Young S.K."/>
            <person name="Zeng Q."/>
            <person name="Gargeya S."/>
            <person name="Fitzgerald M."/>
            <person name="Haas B."/>
            <person name="Abouelleil A."/>
            <person name="Alvarado L."/>
            <person name="Arachchi H.M."/>
            <person name="Berlin A."/>
            <person name="Brown A."/>
            <person name="Chapman S.B."/>
            <person name="Chen Z."/>
            <person name="Dunbar C."/>
            <person name="Freedman E."/>
            <person name="Gearin G."/>
            <person name="Goldberg J."/>
            <person name="Griggs A."/>
            <person name="Gujja S."/>
            <person name="Heiman D."/>
            <person name="Howarth C."/>
            <person name="Larson L."/>
            <person name="Lui A."/>
            <person name="MacDonald P.J.P."/>
            <person name="Montmayeur A."/>
            <person name="Murphy C."/>
            <person name="Neiman D."/>
            <person name="Pearson M."/>
            <person name="Priest M."/>
            <person name="Roberts A."/>
            <person name="Saif S."/>
            <person name="Shea T."/>
            <person name="Shenoy N."/>
            <person name="Sisk P."/>
            <person name="Stolte C."/>
            <person name="Sykes S."/>
            <person name="Wortman J."/>
            <person name="Nusbaum C."/>
            <person name="Birren B."/>
        </authorList>
    </citation>
    <scope>NUCLEOTIDE SEQUENCE [LARGE SCALE GENOMIC DNA]</scope>
    <source>
        <strain evidence="1 2">54005</strain>
    </source>
</reference>
<dbReference type="Proteomes" id="UP000030663">
    <property type="component" value="Unassembled WGS sequence"/>
</dbReference>
<dbReference type="OrthoDB" id="5066801at2759"/>